<comment type="caution">
    <text evidence="2">The sequence shown here is derived from an EMBL/GenBank/DDBJ whole genome shotgun (WGS) entry which is preliminary data.</text>
</comment>
<keyword evidence="1" id="KW-1133">Transmembrane helix</keyword>
<name>A0A8S9GUD6_BRACR</name>
<reference evidence="2" key="1">
    <citation type="submission" date="2019-12" db="EMBL/GenBank/DDBJ databases">
        <title>Genome sequencing and annotation of Brassica cretica.</title>
        <authorList>
            <person name="Studholme D.J."/>
            <person name="Sarris P.F."/>
        </authorList>
    </citation>
    <scope>NUCLEOTIDE SEQUENCE</scope>
    <source>
        <strain evidence="2">PFS-102/07</strain>
        <tissue evidence="2">Leaf</tissue>
    </source>
</reference>
<gene>
    <name evidence="2" type="ORF">F2Q70_00020349</name>
</gene>
<protein>
    <submittedName>
        <fullName evidence="2">Uncharacterized protein</fullName>
    </submittedName>
</protein>
<proteinExistence type="predicted"/>
<accession>A0A8S9GUD6</accession>
<organism evidence="2">
    <name type="scientific">Brassica cretica</name>
    <name type="common">Mustard</name>
    <dbReference type="NCBI Taxonomy" id="69181"/>
    <lineage>
        <taxon>Eukaryota</taxon>
        <taxon>Viridiplantae</taxon>
        <taxon>Streptophyta</taxon>
        <taxon>Embryophyta</taxon>
        <taxon>Tracheophyta</taxon>
        <taxon>Spermatophyta</taxon>
        <taxon>Magnoliopsida</taxon>
        <taxon>eudicotyledons</taxon>
        <taxon>Gunneridae</taxon>
        <taxon>Pentapetalae</taxon>
        <taxon>rosids</taxon>
        <taxon>malvids</taxon>
        <taxon>Brassicales</taxon>
        <taxon>Brassicaceae</taxon>
        <taxon>Brassiceae</taxon>
        <taxon>Brassica</taxon>
    </lineage>
</organism>
<dbReference type="AlphaFoldDB" id="A0A8S9GUD6"/>
<feature type="transmembrane region" description="Helical" evidence="1">
    <location>
        <begin position="45"/>
        <end position="68"/>
    </location>
</feature>
<evidence type="ECO:0000313" key="2">
    <source>
        <dbReference type="EMBL" id="KAF2548314.1"/>
    </source>
</evidence>
<sequence length="72" mass="8114">MLFSGSNVICLLFKLSELVGGADQTSLWFRNVCTVRWKAREHLEILGGSIVFVAWAVIYDFSSLPWALECFA</sequence>
<evidence type="ECO:0000256" key="1">
    <source>
        <dbReference type="SAM" id="Phobius"/>
    </source>
</evidence>
<dbReference type="EMBL" id="QGKY02001925">
    <property type="protein sequence ID" value="KAF2548314.1"/>
    <property type="molecule type" value="Genomic_DNA"/>
</dbReference>
<keyword evidence="1" id="KW-0812">Transmembrane</keyword>
<keyword evidence="1" id="KW-0472">Membrane</keyword>